<dbReference type="GO" id="GO:0051741">
    <property type="term" value="F:2-methyl-6-phytyl-1,4-benzoquinone methyltransferase activity"/>
    <property type="evidence" value="ECO:0007669"/>
    <property type="project" value="InterPro"/>
</dbReference>
<evidence type="ECO:0000313" key="1">
    <source>
        <dbReference type="EMBL" id="KAK1399098.1"/>
    </source>
</evidence>
<dbReference type="EMBL" id="JAUIZM010000002">
    <property type="protein sequence ID" value="KAK1399098.1"/>
    <property type="molecule type" value="Genomic_DNA"/>
</dbReference>
<dbReference type="PANTHER" id="PTHR44516:SF11">
    <property type="entry name" value="2-METHYL-6-PHYTYL-1,4-HYDROQUINONE METHYLTRANSFERASE 2, CHLOROPLASTIC"/>
    <property type="match status" value="1"/>
</dbReference>
<proteinExistence type="predicted"/>
<dbReference type="InterPro" id="IPR044649">
    <property type="entry name" value="MPBQ/MSBQ_MT"/>
</dbReference>
<reference evidence="1" key="2">
    <citation type="submission" date="2023-05" db="EMBL/GenBank/DDBJ databases">
        <authorList>
            <person name="Schelkunov M.I."/>
        </authorList>
    </citation>
    <scope>NUCLEOTIDE SEQUENCE</scope>
    <source>
        <strain evidence="1">Hsosn_3</strain>
        <tissue evidence="1">Leaf</tissue>
    </source>
</reference>
<accession>A0AAD8J875</accession>
<gene>
    <name evidence="1" type="ORF">POM88_008961</name>
</gene>
<dbReference type="Proteomes" id="UP001237642">
    <property type="component" value="Unassembled WGS sequence"/>
</dbReference>
<reference evidence="1" key="1">
    <citation type="submission" date="2023-02" db="EMBL/GenBank/DDBJ databases">
        <title>Genome of toxic invasive species Heracleum sosnowskyi carries increased number of genes despite the absence of recent whole-genome duplications.</title>
        <authorList>
            <person name="Schelkunov M."/>
            <person name="Shtratnikova V."/>
            <person name="Makarenko M."/>
            <person name="Klepikova A."/>
            <person name="Omelchenko D."/>
            <person name="Novikova G."/>
            <person name="Obukhova E."/>
            <person name="Bogdanov V."/>
            <person name="Penin A."/>
            <person name="Logacheva M."/>
        </authorList>
    </citation>
    <scope>NUCLEOTIDE SEQUENCE</scope>
    <source>
        <strain evidence="1">Hsosn_3</strain>
        <tissue evidence="1">Leaf</tissue>
    </source>
</reference>
<sequence length="100" mass="11744">MFFGRHVDVPKQEVYMKWFEKAGFMNVQLKRIGPKWYRGVHRHWLIRDVLLQVLSLRQDSGDSPLLVGPKVEEVKKFESPSGFFPHVAEDLVVTKGDRYD</sequence>
<protein>
    <submittedName>
        <fullName evidence="1">Uncharacterized protein</fullName>
    </submittedName>
</protein>
<dbReference type="AlphaFoldDB" id="A0AAD8J875"/>
<keyword evidence="2" id="KW-1185">Reference proteome</keyword>
<organism evidence="1 2">
    <name type="scientific">Heracleum sosnowskyi</name>
    <dbReference type="NCBI Taxonomy" id="360622"/>
    <lineage>
        <taxon>Eukaryota</taxon>
        <taxon>Viridiplantae</taxon>
        <taxon>Streptophyta</taxon>
        <taxon>Embryophyta</taxon>
        <taxon>Tracheophyta</taxon>
        <taxon>Spermatophyta</taxon>
        <taxon>Magnoliopsida</taxon>
        <taxon>eudicotyledons</taxon>
        <taxon>Gunneridae</taxon>
        <taxon>Pentapetalae</taxon>
        <taxon>asterids</taxon>
        <taxon>campanulids</taxon>
        <taxon>Apiales</taxon>
        <taxon>Apiaceae</taxon>
        <taxon>Apioideae</taxon>
        <taxon>apioid superclade</taxon>
        <taxon>Tordylieae</taxon>
        <taxon>Tordyliinae</taxon>
        <taxon>Heracleum</taxon>
    </lineage>
</organism>
<evidence type="ECO:0000313" key="2">
    <source>
        <dbReference type="Proteomes" id="UP001237642"/>
    </source>
</evidence>
<name>A0AAD8J875_9APIA</name>
<dbReference type="PANTHER" id="PTHR44516">
    <property type="entry name" value="2-METHYL-6-PHYTYL-1,4-HYDROQUINONE METHYLTRANSFERASE, CHLOROPLASTIC"/>
    <property type="match status" value="1"/>
</dbReference>
<comment type="caution">
    <text evidence="1">The sequence shown here is derived from an EMBL/GenBank/DDBJ whole genome shotgun (WGS) entry which is preliminary data.</text>
</comment>